<reference evidence="2 3" key="1">
    <citation type="submission" date="2009-12" db="EMBL/GenBank/DDBJ databases">
        <title>The draft genome of Batrachochytrium dendrobatidis.</title>
        <authorList>
            <consortium name="US DOE Joint Genome Institute (JGI-PGF)"/>
            <person name="Kuo A."/>
            <person name="Salamov A."/>
            <person name="Schmutz J."/>
            <person name="Lucas S."/>
            <person name="Pitluck S."/>
            <person name="Rosenblum E."/>
            <person name="Stajich J."/>
            <person name="Eisen M."/>
            <person name="Grigoriev I.V."/>
        </authorList>
    </citation>
    <scope>NUCLEOTIDE SEQUENCE [LARGE SCALE GENOMIC DNA]</scope>
    <source>
        <strain evidence="3">JAM81 / FGSC 10211</strain>
    </source>
</reference>
<gene>
    <name evidence="2" type="ORF">BATDEDRAFT_22017</name>
</gene>
<feature type="compositionally biased region" description="Polar residues" evidence="1">
    <location>
        <begin position="370"/>
        <end position="385"/>
    </location>
</feature>
<dbReference type="AlphaFoldDB" id="F4NRU7"/>
<proteinExistence type="predicted"/>
<feature type="compositionally biased region" description="Basic residues" evidence="1">
    <location>
        <begin position="413"/>
        <end position="423"/>
    </location>
</feature>
<evidence type="ECO:0000313" key="3">
    <source>
        <dbReference type="Proteomes" id="UP000007241"/>
    </source>
</evidence>
<keyword evidence="3" id="KW-1185">Reference proteome</keyword>
<accession>F4NRU7</accession>
<dbReference type="RefSeq" id="XP_006675444.1">
    <property type="nucleotide sequence ID" value="XM_006675381.1"/>
</dbReference>
<sequence>MASHPVHSLTESSQSKPISLLSSSRQILQDTQPSQHLESPSPAIASALTGATANSFTNSFLQLLMQQQLQHQIQLQLQQLQQEQLFQQRAAQAQLEQQQDDVTQQVMDHFMQSLIPLVQAQMATENRSLQKPQTPSPWQDPLSSLPSLAAIKLITDAVNNTMGNVAGQDTLQQQPLLDKLHLPDLINLAAPAVGMNTLPSSFSLQGLSTFPNKSQPFRYSFPDASPKGHSGPYVQKACQACKLAHTACGNERPCQASWKFNAISHQNLCIGLRCIRNNKTHECVDASRRKRGRPSNVERAFRQQNTQSLSKLEPLVLSGSQSVESSTTMTILPHTASILETVKITTPIPVALSPFGPTTTTSVAAIEDIPSSTDSQTENSESPTPAVQALKRKRLQKLTKPSRSLKYSTAAHSRAHSASKHSNKASTGASTQRQILPFLPPSQHTDLQSFYQKLLVPSTAQPTVSNEILQAIATLAVLLPGGNATTAPDYGAITAAILASVPPQPQLALGNMNPSQLASALHQPSLSIPAQNHQHSSQSSADLRHLLHNCLIPPLQPSNFDTVIPTSQPRGNAVPEAATAAVDPALMALFQTHIAAALQQTGLFDAVGGKPNSLSDA</sequence>
<evidence type="ECO:0000313" key="2">
    <source>
        <dbReference type="EMBL" id="EGF84194.1"/>
    </source>
</evidence>
<dbReference type="InParanoid" id="F4NRU7"/>
<feature type="region of interest" description="Disordered" evidence="1">
    <location>
        <begin position="370"/>
        <end position="431"/>
    </location>
</feature>
<dbReference type="EMBL" id="GL882879">
    <property type="protein sequence ID" value="EGF84194.1"/>
    <property type="molecule type" value="Genomic_DNA"/>
</dbReference>
<feature type="region of interest" description="Disordered" evidence="1">
    <location>
        <begin position="1"/>
        <end position="22"/>
    </location>
</feature>
<dbReference type="HOGENOM" id="CLU_442767_0_0_1"/>
<evidence type="ECO:0000256" key="1">
    <source>
        <dbReference type="SAM" id="MobiDB-lite"/>
    </source>
</evidence>
<organism evidence="2 3">
    <name type="scientific">Batrachochytrium dendrobatidis (strain JAM81 / FGSC 10211)</name>
    <name type="common">Frog chytrid fungus</name>
    <dbReference type="NCBI Taxonomy" id="684364"/>
    <lineage>
        <taxon>Eukaryota</taxon>
        <taxon>Fungi</taxon>
        <taxon>Fungi incertae sedis</taxon>
        <taxon>Chytridiomycota</taxon>
        <taxon>Chytridiomycota incertae sedis</taxon>
        <taxon>Chytridiomycetes</taxon>
        <taxon>Rhizophydiales</taxon>
        <taxon>Rhizophydiales incertae sedis</taxon>
        <taxon>Batrachochytrium</taxon>
    </lineage>
</organism>
<protein>
    <submittedName>
        <fullName evidence="2">Uncharacterized protein</fullName>
    </submittedName>
</protein>
<feature type="compositionally biased region" description="Low complexity" evidence="1">
    <location>
        <begin position="12"/>
        <end position="22"/>
    </location>
</feature>
<dbReference type="Proteomes" id="UP000007241">
    <property type="component" value="Unassembled WGS sequence"/>
</dbReference>
<dbReference type="GeneID" id="18237814"/>
<name>F4NRU7_BATDJ</name>
<dbReference type="STRING" id="684364.F4NRU7"/>
<dbReference type="OrthoDB" id="1555531at2759"/>